<dbReference type="InterPro" id="IPR051479">
    <property type="entry name" value="PorB-like"/>
</dbReference>
<dbReference type="GO" id="GO:0030976">
    <property type="term" value="F:thiamine pyrophosphate binding"/>
    <property type="evidence" value="ECO:0007669"/>
    <property type="project" value="InterPro"/>
</dbReference>
<dbReference type="GO" id="GO:0016491">
    <property type="term" value="F:oxidoreductase activity"/>
    <property type="evidence" value="ECO:0007669"/>
    <property type="project" value="UniProtKB-KW"/>
</dbReference>
<dbReference type="AlphaFoldDB" id="A0A953LHW4"/>
<dbReference type="SUPFAM" id="SSF52518">
    <property type="entry name" value="Thiamin diphosphate-binding fold (THDP-binding)"/>
    <property type="match status" value="1"/>
</dbReference>
<dbReference type="PANTHER" id="PTHR42897">
    <property type="entry name" value="PYRUVATE SYNTHASE SUBUNIT PORB"/>
    <property type="match status" value="1"/>
</dbReference>
<evidence type="ECO:0000313" key="4">
    <source>
        <dbReference type="Proteomes" id="UP000732377"/>
    </source>
</evidence>
<dbReference type="PANTHER" id="PTHR42897:SF2">
    <property type="entry name" value="PYRUVATE SYNTHASE SUBUNIT PORB"/>
    <property type="match status" value="1"/>
</dbReference>
<keyword evidence="3" id="KW-0670">Pyruvate</keyword>
<name>A0A953LHW4_SYMTR</name>
<dbReference type="InterPro" id="IPR029061">
    <property type="entry name" value="THDP-binding"/>
</dbReference>
<feature type="domain" description="Thiamine pyrophosphate enzyme TPP-binding" evidence="2">
    <location>
        <begin position="67"/>
        <end position="173"/>
    </location>
</feature>
<dbReference type="InterPro" id="IPR011766">
    <property type="entry name" value="TPP_enzyme_TPP-bd"/>
</dbReference>
<sequence>FFRALSGDVVVLFQTGCAMVVTTGYPYSAHRVTYIHNLFQNGAATLSGVVEMFYEKKRRGEIDVGEDITFVMVTGDGGMDIGMGPAIGAALRNHRMIILEYDNEGYMNTGSQLSYSTPIGHKTATSNVGRLGGGKTFHHKDTPQIMAACHIPYVFTAVESQPQDLWKKAAKAQWYAKNVGLAYGKLLIACPLNWLSEDRMGSKIVQAAVDCNFFPLYEVERGKTRLTYDPEAKGKKIPVEEWLKMMGKTRHLLKPEFAEVLEEFKQEVDRRFRRIKAMSEHPDL</sequence>
<organism evidence="3 4">
    <name type="scientific">Symbiobacterium thermophilum</name>
    <dbReference type="NCBI Taxonomy" id="2734"/>
    <lineage>
        <taxon>Bacteria</taxon>
        <taxon>Bacillati</taxon>
        <taxon>Bacillota</taxon>
        <taxon>Clostridia</taxon>
        <taxon>Eubacteriales</taxon>
        <taxon>Symbiobacteriaceae</taxon>
        <taxon>Symbiobacterium</taxon>
    </lineage>
</organism>
<protein>
    <submittedName>
        <fullName evidence="3">Pyruvate synthase</fullName>
    </submittedName>
</protein>
<dbReference type="EMBL" id="PIUK01000098">
    <property type="protein sequence ID" value="MBY6276666.1"/>
    <property type="molecule type" value="Genomic_DNA"/>
</dbReference>
<dbReference type="Pfam" id="PF02775">
    <property type="entry name" value="TPP_enzyme_C"/>
    <property type="match status" value="1"/>
</dbReference>
<reference evidence="3" key="1">
    <citation type="submission" date="2017-11" db="EMBL/GenBank/DDBJ databases">
        <title>Three new genomes from thermophilic consortium.</title>
        <authorList>
            <person name="Quaggio R."/>
            <person name="Amgarten D."/>
            <person name="Setubal J.C."/>
        </authorList>
    </citation>
    <scope>NUCLEOTIDE SEQUENCE</scope>
    <source>
        <strain evidence="3">ZCTH01-B2</strain>
    </source>
</reference>
<dbReference type="Gene3D" id="3.40.50.970">
    <property type="match status" value="2"/>
</dbReference>
<evidence type="ECO:0000313" key="3">
    <source>
        <dbReference type="EMBL" id="MBY6276666.1"/>
    </source>
</evidence>
<dbReference type="Proteomes" id="UP000732377">
    <property type="component" value="Unassembled WGS sequence"/>
</dbReference>
<accession>A0A953LHW4</accession>
<dbReference type="RefSeq" id="WP_273379729.1">
    <property type="nucleotide sequence ID" value="NZ_PIUK01000098.1"/>
</dbReference>
<keyword evidence="1" id="KW-0560">Oxidoreductase</keyword>
<gene>
    <name evidence="3" type="ORF">CWE10_10715</name>
</gene>
<feature type="non-terminal residue" evidence="3">
    <location>
        <position position="1"/>
    </location>
</feature>
<evidence type="ECO:0000256" key="1">
    <source>
        <dbReference type="ARBA" id="ARBA00023002"/>
    </source>
</evidence>
<evidence type="ECO:0000259" key="2">
    <source>
        <dbReference type="Pfam" id="PF02775"/>
    </source>
</evidence>
<comment type="caution">
    <text evidence="3">The sequence shown here is derived from an EMBL/GenBank/DDBJ whole genome shotgun (WGS) entry which is preliminary data.</text>
</comment>
<proteinExistence type="predicted"/>